<name>A0A8S1L7S6_PARPR</name>
<dbReference type="OMA" id="ENQDFRE"/>
<comment type="caution">
    <text evidence="2">The sequence shown here is derived from an EMBL/GenBank/DDBJ whole genome shotgun (WGS) entry which is preliminary data.</text>
</comment>
<keyword evidence="1" id="KW-0175">Coiled coil</keyword>
<keyword evidence="3" id="KW-1185">Reference proteome</keyword>
<organism evidence="2 3">
    <name type="scientific">Paramecium primaurelia</name>
    <dbReference type="NCBI Taxonomy" id="5886"/>
    <lineage>
        <taxon>Eukaryota</taxon>
        <taxon>Sar</taxon>
        <taxon>Alveolata</taxon>
        <taxon>Ciliophora</taxon>
        <taxon>Intramacronucleata</taxon>
        <taxon>Oligohymenophorea</taxon>
        <taxon>Peniculida</taxon>
        <taxon>Parameciidae</taxon>
        <taxon>Paramecium</taxon>
    </lineage>
</organism>
<reference evidence="2" key="1">
    <citation type="submission" date="2021-01" db="EMBL/GenBank/DDBJ databases">
        <authorList>
            <consortium name="Genoscope - CEA"/>
            <person name="William W."/>
        </authorList>
    </citation>
    <scope>NUCLEOTIDE SEQUENCE</scope>
</reference>
<dbReference type="AlphaFoldDB" id="A0A8S1L7S6"/>
<protein>
    <submittedName>
        <fullName evidence="2">Uncharacterized protein</fullName>
    </submittedName>
</protein>
<accession>A0A8S1L7S6</accession>
<evidence type="ECO:0000313" key="2">
    <source>
        <dbReference type="EMBL" id="CAD8061682.1"/>
    </source>
</evidence>
<evidence type="ECO:0000313" key="3">
    <source>
        <dbReference type="Proteomes" id="UP000688137"/>
    </source>
</evidence>
<sequence>MALQLPIEQRIDKSYIHYQEKIIIEYLKDECGLLRTPQGEEILRKLRQIQMAVDQQLKNKVEFQKLEKNQEKEDLQQLQHKLQELKQKQKDEFAILGDLQNQLKQKVQNTIKIQKFKQLLHDIENQDFREILIDDKTIEESLNAIFLEHLTKNQTLIKEQVEQIKYVKEIYEQQYREQQQLKERLQLLQKVHGNAAQEI</sequence>
<dbReference type="EMBL" id="CAJJDM010000031">
    <property type="protein sequence ID" value="CAD8061682.1"/>
    <property type="molecule type" value="Genomic_DNA"/>
</dbReference>
<feature type="coiled-coil region" evidence="1">
    <location>
        <begin position="54"/>
        <end position="95"/>
    </location>
</feature>
<gene>
    <name evidence="2" type="ORF">PPRIM_AZ9-3.1.T0320078</name>
</gene>
<evidence type="ECO:0000256" key="1">
    <source>
        <dbReference type="SAM" id="Coils"/>
    </source>
</evidence>
<dbReference type="Proteomes" id="UP000688137">
    <property type="component" value="Unassembled WGS sequence"/>
</dbReference>
<proteinExistence type="predicted"/>